<gene>
    <name evidence="1" type="ORF">DPBNPPHM_03181</name>
</gene>
<protein>
    <recommendedName>
        <fullName evidence="3">AB hydrolase-1 domain-containing protein</fullName>
    </recommendedName>
</protein>
<dbReference type="EMBL" id="CACSII010000003">
    <property type="protein sequence ID" value="CAA0094228.1"/>
    <property type="molecule type" value="Genomic_DNA"/>
</dbReference>
<dbReference type="SUPFAM" id="SSF53474">
    <property type="entry name" value="alpha/beta-Hydrolases"/>
    <property type="match status" value="1"/>
</dbReference>
<dbReference type="Gene3D" id="3.40.50.1820">
    <property type="entry name" value="alpha/beta hydrolase"/>
    <property type="match status" value="1"/>
</dbReference>
<dbReference type="Proteomes" id="UP000434580">
    <property type="component" value="Unassembled WGS sequence"/>
</dbReference>
<dbReference type="OrthoDB" id="345573at2"/>
<accession>A0A5S9NMG5</accession>
<dbReference type="Pfam" id="PF00756">
    <property type="entry name" value="Esterase"/>
    <property type="match status" value="1"/>
</dbReference>
<proteinExistence type="predicted"/>
<sequence>MIQKPSIRQLMQELPRATSEITSLTVRLAPLIFQSPKAPKPDSPILLLPGYMVGDGAMTPLSFFLKRIGYQPHGWQLGRNIEPADMRIRRVEDAAVYRDYMAQRVCQRVEQIRQTTGKKVTLIGWSMGGCIGLDAVNQGAEVNTLITLGSPFGDPRGTSMWNIMRAVQAGNVSEHAMDFSRWLDRTNLPEDSPNIHVMFSKRDGIVGEQIARLPEHPKVEHVEVVSSHMGFATNPIVYKQIARILAAAPDTAP</sequence>
<name>A0A5S9NMG5_9GAMM</name>
<organism evidence="1 2">
    <name type="scientific">BD1-7 clade bacterium</name>
    <dbReference type="NCBI Taxonomy" id="2029982"/>
    <lineage>
        <taxon>Bacteria</taxon>
        <taxon>Pseudomonadati</taxon>
        <taxon>Pseudomonadota</taxon>
        <taxon>Gammaproteobacteria</taxon>
        <taxon>Cellvibrionales</taxon>
        <taxon>Spongiibacteraceae</taxon>
        <taxon>BD1-7 clade</taxon>
    </lineage>
</organism>
<evidence type="ECO:0008006" key="3">
    <source>
        <dbReference type="Google" id="ProtNLM"/>
    </source>
</evidence>
<evidence type="ECO:0000313" key="2">
    <source>
        <dbReference type="Proteomes" id="UP000434580"/>
    </source>
</evidence>
<reference evidence="1 2" key="1">
    <citation type="submission" date="2019-11" db="EMBL/GenBank/DDBJ databases">
        <authorList>
            <person name="Holert J."/>
        </authorList>
    </citation>
    <scope>NUCLEOTIDE SEQUENCE [LARGE SCALE GENOMIC DNA]</scope>
    <source>
        <strain evidence="1">BC5_2</strain>
    </source>
</reference>
<dbReference type="InterPro" id="IPR000801">
    <property type="entry name" value="Esterase-like"/>
</dbReference>
<evidence type="ECO:0000313" key="1">
    <source>
        <dbReference type="EMBL" id="CAA0094228.1"/>
    </source>
</evidence>
<dbReference type="AlphaFoldDB" id="A0A5S9NMG5"/>
<dbReference type="InterPro" id="IPR029058">
    <property type="entry name" value="AB_hydrolase_fold"/>
</dbReference>